<evidence type="ECO:0000256" key="3">
    <source>
        <dbReference type="SAM" id="MobiDB-lite"/>
    </source>
</evidence>
<feature type="compositionally biased region" description="Basic residues" evidence="3">
    <location>
        <begin position="257"/>
        <end position="272"/>
    </location>
</feature>
<dbReference type="STRING" id="3871.A0A4P1QP40"/>
<dbReference type="KEGG" id="lang:109338101"/>
<feature type="domain" description="WRC" evidence="4">
    <location>
        <begin position="101"/>
        <end position="147"/>
    </location>
</feature>
<keyword evidence="6" id="KW-1185">Reference proteome</keyword>
<feature type="region of interest" description="Disordered" evidence="3">
    <location>
        <begin position="182"/>
        <end position="272"/>
    </location>
</feature>
<accession>A0A4P1QP40</accession>
<dbReference type="PANTHER" id="PTHR34680">
    <property type="entry name" value="EXPRESSED PROTEIN"/>
    <property type="match status" value="1"/>
</dbReference>
<dbReference type="InterPro" id="IPR014977">
    <property type="entry name" value="WRC_dom"/>
</dbReference>
<gene>
    <name evidence="5" type="ORF">TanjilG_08300</name>
</gene>
<evidence type="ECO:0000313" key="6">
    <source>
        <dbReference type="Proteomes" id="UP000188354"/>
    </source>
</evidence>
<dbReference type="EMBL" id="KV862212">
    <property type="protein sequence ID" value="OIV89923.1"/>
    <property type="molecule type" value="Genomic_DNA"/>
</dbReference>
<protein>
    <recommendedName>
        <fullName evidence="4">WRC domain-containing protein</fullName>
    </recommendedName>
</protein>
<name>A0A4P1QP40_LUPAN</name>
<evidence type="ECO:0000256" key="1">
    <source>
        <dbReference type="ARBA" id="ARBA00023242"/>
    </source>
</evidence>
<feature type="compositionally biased region" description="Polar residues" evidence="3">
    <location>
        <begin position="209"/>
        <end position="226"/>
    </location>
</feature>
<evidence type="ECO:0000313" key="5">
    <source>
        <dbReference type="EMBL" id="OIV89923.1"/>
    </source>
</evidence>
<evidence type="ECO:0000256" key="2">
    <source>
        <dbReference type="PROSITE-ProRule" id="PRU01002"/>
    </source>
</evidence>
<comment type="caution">
    <text evidence="2">Lacks conserved residue(s) required for the propagation of feature annotation.</text>
</comment>
<dbReference type="PROSITE" id="PS51667">
    <property type="entry name" value="WRC"/>
    <property type="match status" value="1"/>
</dbReference>
<feature type="compositionally biased region" description="Low complexity" evidence="3">
    <location>
        <begin position="195"/>
        <end position="204"/>
    </location>
</feature>
<sequence length="272" mass="29657">MRIRKNAKLSPLFFSFSSSSQGGSFPVQTHVCQLNQSPWDVIPFDSDSIQFEGEDSFTAGNGAGDSIVVVESVASMPRIDDLVMVDDNHTIEIDNNCDKVVAKTSCCEGFDAKGWPCKNEPKDGQSFCRHHLSSKKAVAAAASAARRGARARAAKKSTPSSSSSNPYEFYYYSGFGPLWGKQRGGNRNGGEERNNSNAAAEENSPMMESENTIKTATMSSDNTDSSVVLMDNNKEGFDFVDDNEEEEDDANDDGGIKRMRKPVKARSLKSLM</sequence>
<feature type="compositionally biased region" description="Acidic residues" evidence="3">
    <location>
        <begin position="238"/>
        <end position="252"/>
    </location>
</feature>
<reference evidence="5 6" key="1">
    <citation type="journal article" date="2017" name="Plant Biotechnol. J.">
        <title>A comprehensive draft genome sequence for lupin (Lupinus angustifolius), an emerging health food: insights into plant-microbe interactions and legume evolution.</title>
        <authorList>
            <person name="Hane J.K."/>
            <person name="Ming Y."/>
            <person name="Kamphuis L.G."/>
            <person name="Nelson M.N."/>
            <person name="Garg G."/>
            <person name="Atkins C.A."/>
            <person name="Bayer P.E."/>
            <person name="Bravo A."/>
            <person name="Bringans S."/>
            <person name="Cannon S."/>
            <person name="Edwards D."/>
            <person name="Foley R."/>
            <person name="Gao L.L."/>
            <person name="Harrison M.J."/>
            <person name="Huang W."/>
            <person name="Hurgobin B."/>
            <person name="Li S."/>
            <person name="Liu C.W."/>
            <person name="McGrath A."/>
            <person name="Morahan G."/>
            <person name="Murray J."/>
            <person name="Weller J."/>
            <person name="Jian J."/>
            <person name="Singh K.B."/>
        </authorList>
    </citation>
    <scope>NUCLEOTIDE SEQUENCE [LARGE SCALE GENOMIC DNA]</scope>
    <source>
        <strain evidence="6">cv. Tanjil</strain>
        <tissue evidence="5">Whole plant</tissue>
    </source>
</reference>
<keyword evidence="1" id="KW-0539">Nucleus</keyword>
<dbReference type="PANTHER" id="PTHR34680:SF3">
    <property type="entry name" value="EXPRESSED PROTEIN"/>
    <property type="match status" value="1"/>
</dbReference>
<evidence type="ECO:0000259" key="4">
    <source>
        <dbReference type="PROSITE" id="PS51667"/>
    </source>
</evidence>
<dbReference type="Proteomes" id="UP000188354">
    <property type="component" value="Unassembled WGS sequence"/>
</dbReference>
<dbReference type="OrthoDB" id="1927437at2759"/>
<dbReference type="Gramene" id="OIV89923">
    <property type="protein sequence ID" value="OIV89923"/>
    <property type="gene ID" value="TanjilG_08300"/>
</dbReference>
<dbReference type="AlphaFoldDB" id="A0A4P1QP40"/>
<proteinExistence type="predicted"/>
<organism evidence="5 6">
    <name type="scientific">Lupinus angustifolius</name>
    <name type="common">Narrow-leaved blue lupine</name>
    <dbReference type="NCBI Taxonomy" id="3871"/>
    <lineage>
        <taxon>Eukaryota</taxon>
        <taxon>Viridiplantae</taxon>
        <taxon>Streptophyta</taxon>
        <taxon>Embryophyta</taxon>
        <taxon>Tracheophyta</taxon>
        <taxon>Spermatophyta</taxon>
        <taxon>Magnoliopsida</taxon>
        <taxon>eudicotyledons</taxon>
        <taxon>Gunneridae</taxon>
        <taxon>Pentapetalae</taxon>
        <taxon>rosids</taxon>
        <taxon>fabids</taxon>
        <taxon>Fabales</taxon>
        <taxon>Fabaceae</taxon>
        <taxon>Papilionoideae</taxon>
        <taxon>50 kb inversion clade</taxon>
        <taxon>genistoids sensu lato</taxon>
        <taxon>core genistoids</taxon>
        <taxon>Genisteae</taxon>
        <taxon>Lupinus</taxon>
    </lineage>
</organism>